<gene>
    <name evidence="1" type="ORF">Pfra01_000503100</name>
</gene>
<dbReference type="EMBL" id="BSXT01000399">
    <property type="protein sequence ID" value="GMF26509.1"/>
    <property type="molecule type" value="Genomic_DNA"/>
</dbReference>
<name>A0A9W6U541_9STRA</name>
<protein>
    <submittedName>
        <fullName evidence="1">Unnamed protein product</fullName>
    </submittedName>
</protein>
<evidence type="ECO:0000313" key="2">
    <source>
        <dbReference type="Proteomes" id="UP001165121"/>
    </source>
</evidence>
<dbReference type="Proteomes" id="UP001165121">
    <property type="component" value="Unassembled WGS sequence"/>
</dbReference>
<accession>A0A9W6U541</accession>
<sequence length="105" mass="11922">MTNWKMVVKRVKYGLNGIQQVEVENSIKQIKYSTTTDAFNRARDGFEIFCKGECPNICKKHALRFSRTFKRIGSRVARCGLTVVAETTSQQGLLRPIELKPTGIN</sequence>
<dbReference type="AlphaFoldDB" id="A0A9W6U541"/>
<comment type="caution">
    <text evidence="1">The sequence shown here is derived from an EMBL/GenBank/DDBJ whole genome shotgun (WGS) entry which is preliminary data.</text>
</comment>
<proteinExistence type="predicted"/>
<reference evidence="1" key="1">
    <citation type="submission" date="2023-04" db="EMBL/GenBank/DDBJ databases">
        <title>Phytophthora fragariaefolia NBRC 109709.</title>
        <authorList>
            <person name="Ichikawa N."/>
            <person name="Sato H."/>
            <person name="Tonouchi N."/>
        </authorList>
    </citation>
    <scope>NUCLEOTIDE SEQUENCE</scope>
    <source>
        <strain evidence="1">NBRC 109709</strain>
    </source>
</reference>
<organism evidence="1 2">
    <name type="scientific">Phytophthora fragariaefolia</name>
    <dbReference type="NCBI Taxonomy" id="1490495"/>
    <lineage>
        <taxon>Eukaryota</taxon>
        <taxon>Sar</taxon>
        <taxon>Stramenopiles</taxon>
        <taxon>Oomycota</taxon>
        <taxon>Peronosporomycetes</taxon>
        <taxon>Peronosporales</taxon>
        <taxon>Peronosporaceae</taxon>
        <taxon>Phytophthora</taxon>
    </lineage>
</organism>
<keyword evidence="2" id="KW-1185">Reference proteome</keyword>
<evidence type="ECO:0000313" key="1">
    <source>
        <dbReference type="EMBL" id="GMF26509.1"/>
    </source>
</evidence>